<gene>
    <name evidence="5" type="ORF">Metus_0331</name>
</gene>
<evidence type="ECO:0000313" key="5">
    <source>
        <dbReference type="EMBL" id="RWX74306.1"/>
    </source>
</evidence>
<keyword evidence="1" id="KW-0813">Transport</keyword>
<dbReference type="PANTHER" id="PTHR24220:SF86">
    <property type="entry name" value="ABC TRANSPORTER ABCH.1"/>
    <property type="match status" value="1"/>
</dbReference>
<evidence type="ECO:0000256" key="2">
    <source>
        <dbReference type="ARBA" id="ARBA00022741"/>
    </source>
</evidence>
<dbReference type="GO" id="GO:0022857">
    <property type="term" value="F:transmembrane transporter activity"/>
    <property type="evidence" value="ECO:0007669"/>
    <property type="project" value="TreeGrafter"/>
</dbReference>
<dbReference type="GO" id="GO:0098796">
    <property type="term" value="C:membrane protein complex"/>
    <property type="evidence" value="ECO:0007669"/>
    <property type="project" value="UniProtKB-ARBA"/>
</dbReference>
<dbReference type="InterPro" id="IPR017911">
    <property type="entry name" value="MacB-like_ATP-bd"/>
</dbReference>
<dbReference type="SMART" id="SM00382">
    <property type="entry name" value="AAA"/>
    <property type="match status" value="1"/>
</dbReference>
<evidence type="ECO:0000259" key="4">
    <source>
        <dbReference type="PROSITE" id="PS50893"/>
    </source>
</evidence>
<dbReference type="GO" id="GO:0005886">
    <property type="term" value="C:plasma membrane"/>
    <property type="evidence" value="ECO:0007669"/>
    <property type="project" value="TreeGrafter"/>
</dbReference>
<dbReference type="Gene3D" id="3.40.50.300">
    <property type="entry name" value="P-loop containing nucleotide triphosphate hydrolases"/>
    <property type="match status" value="1"/>
</dbReference>
<dbReference type="GO" id="GO:0005524">
    <property type="term" value="F:ATP binding"/>
    <property type="evidence" value="ECO:0007669"/>
    <property type="project" value="UniProtKB-KW"/>
</dbReference>
<dbReference type="SUPFAM" id="SSF52540">
    <property type="entry name" value="P-loop containing nucleoside triphosphate hydrolases"/>
    <property type="match status" value="1"/>
</dbReference>
<evidence type="ECO:0000256" key="1">
    <source>
        <dbReference type="ARBA" id="ARBA00022448"/>
    </source>
</evidence>
<dbReference type="InterPro" id="IPR003593">
    <property type="entry name" value="AAA+_ATPase"/>
</dbReference>
<comment type="caution">
    <text evidence="5">The sequence shown here is derived from an EMBL/GenBank/DDBJ whole genome shotgun (WGS) entry which is preliminary data.</text>
</comment>
<dbReference type="CDD" id="cd03255">
    <property type="entry name" value="ABC_MJ0796_LolCDE_FtsE"/>
    <property type="match status" value="1"/>
</dbReference>
<dbReference type="Proteomes" id="UP000288215">
    <property type="component" value="Unassembled WGS sequence"/>
</dbReference>
<protein>
    <submittedName>
        <fullName evidence="5">ABC-type antimicrobial peptide transport system, ATPase component</fullName>
    </submittedName>
</protein>
<organism evidence="5 6">
    <name type="scientific">Methanosuratincola subterraneus</name>
    <dbReference type="NCBI Taxonomy" id="2593994"/>
    <lineage>
        <taxon>Archaea</taxon>
        <taxon>Thermoproteota</taxon>
        <taxon>Methanosuratincolia</taxon>
        <taxon>Candidatus Methanomethylicales</taxon>
        <taxon>Candidatus Methanomethylicaceae</taxon>
        <taxon>Candidatus Methanosuratincola (ex Vanwonterghem et al. 2016)</taxon>
    </lineage>
</organism>
<dbReference type="InterPro" id="IPR027417">
    <property type="entry name" value="P-loop_NTPase"/>
</dbReference>
<feature type="domain" description="ABC transporter" evidence="4">
    <location>
        <begin position="10"/>
        <end position="235"/>
    </location>
</feature>
<dbReference type="GO" id="GO:0016887">
    <property type="term" value="F:ATP hydrolysis activity"/>
    <property type="evidence" value="ECO:0007669"/>
    <property type="project" value="InterPro"/>
</dbReference>
<keyword evidence="3" id="KW-0067">ATP-binding</keyword>
<dbReference type="AlphaFoldDB" id="A0A3S3RP43"/>
<dbReference type="InterPro" id="IPR003439">
    <property type="entry name" value="ABC_transporter-like_ATP-bd"/>
</dbReference>
<dbReference type="Pfam" id="PF00005">
    <property type="entry name" value="ABC_tran"/>
    <property type="match status" value="1"/>
</dbReference>
<dbReference type="PROSITE" id="PS00211">
    <property type="entry name" value="ABC_TRANSPORTER_1"/>
    <property type="match status" value="1"/>
</dbReference>
<dbReference type="EMBL" id="RXGA01000001">
    <property type="protein sequence ID" value="RWX74306.1"/>
    <property type="molecule type" value="Genomic_DNA"/>
</dbReference>
<evidence type="ECO:0000256" key="3">
    <source>
        <dbReference type="ARBA" id="ARBA00022840"/>
    </source>
</evidence>
<keyword evidence="2" id="KW-0547">Nucleotide-binding</keyword>
<sequence>MPGAGSLEVMVAEDLWKVYRLGQIDYPALRGVSFSVKKGEYIAIVGPSGSGKSTLLNLMGALDRPTKGKMMIDGVEISKLNDKKLAELRNRKLGFVFQTFNLLSYMSAAENVETPLIAAGVPPEERRRRSYALLEMVGLKGFERNRPSMLSGGQQQRVAIARALANEPQIILADEPTGNLDSKSSHEIIEILRRLNEEKGVTIVMVTHNLELTSYCDKTWFFRDGKIEREEVRNAK</sequence>
<dbReference type="FunFam" id="3.40.50.300:FF:000032">
    <property type="entry name" value="Export ABC transporter ATP-binding protein"/>
    <property type="match status" value="1"/>
</dbReference>
<evidence type="ECO:0000313" key="6">
    <source>
        <dbReference type="Proteomes" id="UP000288215"/>
    </source>
</evidence>
<reference evidence="5 6" key="1">
    <citation type="submission" date="2018-12" db="EMBL/GenBank/DDBJ databases">
        <title>The complete genome of the methanogenic archaea of the candidate phylum Verstraetearchaeota, obtained from the metagenome of underground thermal water.</title>
        <authorList>
            <person name="Kadnikov V.V."/>
            <person name="Mardanov A.V."/>
            <person name="Beletsky A.V."/>
            <person name="Karnachuk O.V."/>
            <person name="Ravin N.V."/>
        </authorList>
    </citation>
    <scope>NUCLEOTIDE SEQUENCE [LARGE SCALE GENOMIC DNA]</scope>
    <source>
        <strain evidence="5">Ch88</strain>
    </source>
</reference>
<dbReference type="InterPro" id="IPR017871">
    <property type="entry name" value="ABC_transporter-like_CS"/>
</dbReference>
<name>A0A3S3RP43_METS7</name>
<dbReference type="InterPro" id="IPR015854">
    <property type="entry name" value="ABC_transpr_LolD-like"/>
</dbReference>
<accession>A0A3S3RP43</accession>
<dbReference type="PANTHER" id="PTHR24220">
    <property type="entry name" value="IMPORT ATP-BINDING PROTEIN"/>
    <property type="match status" value="1"/>
</dbReference>
<proteinExistence type="predicted"/>
<dbReference type="PROSITE" id="PS50893">
    <property type="entry name" value="ABC_TRANSPORTER_2"/>
    <property type="match status" value="1"/>
</dbReference>